<dbReference type="Proteomes" id="UP000594621">
    <property type="component" value="Chromosome"/>
</dbReference>
<keyword evidence="1" id="KW-0812">Transmembrane</keyword>
<name>A0A7S9D7I8_9BRAD</name>
<dbReference type="EMBL" id="CP061379">
    <property type="protein sequence ID" value="QPF92633.1"/>
    <property type="molecule type" value="Genomic_DNA"/>
</dbReference>
<evidence type="ECO:0000313" key="3">
    <source>
        <dbReference type="Proteomes" id="UP000594621"/>
    </source>
</evidence>
<organism evidence="2 3">
    <name type="scientific">Bradyrhizobium commune</name>
    <dbReference type="NCBI Taxonomy" id="83627"/>
    <lineage>
        <taxon>Bacteria</taxon>
        <taxon>Pseudomonadati</taxon>
        <taxon>Pseudomonadota</taxon>
        <taxon>Alphaproteobacteria</taxon>
        <taxon>Hyphomicrobiales</taxon>
        <taxon>Nitrobacteraceae</taxon>
        <taxon>Bradyrhizobium</taxon>
    </lineage>
</organism>
<reference evidence="2 3" key="1">
    <citation type="submission" date="2020-09" db="EMBL/GenBank/DDBJ databases">
        <title>Complete genomes of bradyrhizobia occurring on native shrubby legumes in Australia.</title>
        <authorList>
            <person name="Lafay B."/>
        </authorList>
    </citation>
    <scope>NUCLEOTIDE SEQUENCE [LARGE SCALE GENOMIC DNA]</scope>
    <source>
        <strain evidence="2 3">BDV5040</strain>
    </source>
</reference>
<gene>
    <name evidence="2" type="ORF">IC761_04920</name>
</gene>
<accession>A0A7S9D7I8</accession>
<evidence type="ECO:0000256" key="1">
    <source>
        <dbReference type="SAM" id="Phobius"/>
    </source>
</evidence>
<dbReference type="RefSeq" id="WP_195802168.1">
    <property type="nucleotide sequence ID" value="NZ_CP061379.1"/>
</dbReference>
<keyword evidence="3" id="KW-1185">Reference proteome</keyword>
<keyword evidence="1" id="KW-1133">Transmembrane helix</keyword>
<feature type="transmembrane region" description="Helical" evidence="1">
    <location>
        <begin position="81"/>
        <end position="98"/>
    </location>
</feature>
<protein>
    <submittedName>
        <fullName evidence="2">Uncharacterized protein</fullName>
    </submittedName>
</protein>
<dbReference type="KEGG" id="bcou:IC761_04920"/>
<keyword evidence="1" id="KW-0472">Membrane</keyword>
<sequence>MSFDHMSLHLLWTSVDSLIAAFALSFIVPRRHALPLALMFGLCDGFGSALGISVPLAGGFAAFVLMASGGALLVRHPIARRVLNAPGWLYVLPPLLAIDNVVSHTSDPPALAALSSAIMAGLGFTCGAVVQNWWRAGLRDTRPLAAACLTAAGLLAWGA</sequence>
<feature type="transmembrane region" description="Helical" evidence="1">
    <location>
        <begin position="110"/>
        <end position="130"/>
    </location>
</feature>
<proteinExistence type="predicted"/>
<evidence type="ECO:0000313" key="2">
    <source>
        <dbReference type="EMBL" id="QPF92633.1"/>
    </source>
</evidence>
<dbReference type="AlphaFoldDB" id="A0A7S9D7I8"/>
<feature type="transmembrane region" description="Helical" evidence="1">
    <location>
        <begin position="49"/>
        <end position="74"/>
    </location>
</feature>